<proteinExistence type="predicted"/>
<sequence length="107" mass="12670">MVPTSSDRRRRLYDEERDDHDSEARQGLLSEYEDEEDEEEMESNIRSKVSKPQRLVAEDQELQPEEEEEEEEFGKLQKAGPQPVFDIGEDEEDDDEHYEAEHSKKNV</sequence>
<protein>
    <submittedName>
        <fullName evidence="2">Uncharacterized protein</fullName>
    </submittedName>
</protein>
<reference evidence="2" key="1">
    <citation type="submission" date="2020-01" db="EMBL/GenBank/DDBJ databases">
        <title>Genome Sequencing of Three Apophysomyces-Like Fungal Strains Confirms a Novel Fungal Genus in the Mucoromycota with divergent Burkholderia-like Endosymbiotic Bacteria.</title>
        <authorList>
            <person name="Stajich J.E."/>
            <person name="Macias A.M."/>
            <person name="Carter-House D."/>
            <person name="Lovett B."/>
            <person name="Kasson L.R."/>
            <person name="Berry K."/>
            <person name="Grigoriev I."/>
            <person name="Chang Y."/>
            <person name="Spatafora J."/>
            <person name="Kasson M.T."/>
        </authorList>
    </citation>
    <scope>NUCLEOTIDE SEQUENCE</scope>
    <source>
        <strain evidence="2">NRRL A-21654</strain>
    </source>
</reference>
<dbReference type="EMBL" id="JABAYA010000035">
    <property type="protein sequence ID" value="KAF7728521.1"/>
    <property type="molecule type" value="Genomic_DNA"/>
</dbReference>
<feature type="compositionally biased region" description="Acidic residues" evidence="1">
    <location>
        <begin position="31"/>
        <end position="42"/>
    </location>
</feature>
<name>A0A8H7BTV1_9FUNG</name>
<evidence type="ECO:0000256" key="1">
    <source>
        <dbReference type="SAM" id="MobiDB-lite"/>
    </source>
</evidence>
<comment type="caution">
    <text evidence="2">The sequence shown here is derived from an EMBL/GenBank/DDBJ whole genome shotgun (WGS) entry which is preliminary data.</text>
</comment>
<dbReference type="Proteomes" id="UP000605846">
    <property type="component" value="Unassembled WGS sequence"/>
</dbReference>
<feature type="compositionally biased region" description="Acidic residues" evidence="1">
    <location>
        <begin position="87"/>
        <end position="98"/>
    </location>
</feature>
<dbReference type="AlphaFoldDB" id="A0A8H7BTV1"/>
<evidence type="ECO:0000313" key="2">
    <source>
        <dbReference type="EMBL" id="KAF7728521.1"/>
    </source>
</evidence>
<accession>A0A8H7BTV1</accession>
<keyword evidence="3" id="KW-1185">Reference proteome</keyword>
<organism evidence="2 3">
    <name type="scientific">Apophysomyces ossiformis</name>
    <dbReference type="NCBI Taxonomy" id="679940"/>
    <lineage>
        <taxon>Eukaryota</taxon>
        <taxon>Fungi</taxon>
        <taxon>Fungi incertae sedis</taxon>
        <taxon>Mucoromycota</taxon>
        <taxon>Mucoromycotina</taxon>
        <taxon>Mucoromycetes</taxon>
        <taxon>Mucorales</taxon>
        <taxon>Mucorineae</taxon>
        <taxon>Mucoraceae</taxon>
        <taxon>Apophysomyces</taxon>
    </lineage>
</organism>
<evidence type="ECO:0000313" key="3">
    <source>
        <dbReference type="Proteomes" id="UP000605846"/>
    </source>
</evidence>
<feature type="compositionally biased region" description="Acidic residues" evidence="1">
    <location>
        <begin position="58"/>
        <end position="72"/>
    </location>
</feature>
<feature type="region of interest" description="Disordered" evidence="1">
    <location>
        <begin position="1"/>
        <end position="107"/>
    </location>
</feature>
<gene>
    <name evidence="2" type="ORF">EC973_005925</name>
</gene>